<name>A0A2N5S046_9BASI</name>
<dbReference type="PANTHER" id="PTHR10253">
    <property type="entry name" value="POLYCOMB PROTEIN"/>
    <property type="match status" value="1"/>
</dbReference>
<comment type="caution">
    <text evidence="8">The sequence shown here is derived from an EMBL/GenBank/DDBJ whole genome shotgun (WGS) entry which is preliminary data.</text>
</comment>
<feature type="repeat" description="WD" evidence="6">
    <location>
        <begin position="186"/>
        <end position="219"/>
    </location>
</feature>
<evidence type="ECO:0000256" key="6">
    <source>
        <dbReference type="PROSITE-ProRule" id="PRU00221"/>
    </source>
</evidence>
<feature type="non-terminal residue" evidence="8">
    <location>
        <position position="1"/>
    </location>
</feature>
<dbReference type="OrthoDB" id="2495869at2759"/>
<dbReference type="PROSITE" id="PS50082">
    <property type="entry name" value="WD_REPEATS_2"/>
    <property type="match status" value="2"/>
</dbReference>
<dbReference type="SMART" id="SM00320">
    <property type="entry name" value="WD40"/>
    <property type="match status" value="2"/>
</dbReference>
<feature type="region of interest" description="Disordered" evidence="7">
    <location>
        <begin position="475"/>
        <end position="507"/>
    </location>
</feature>
<reference evidence="8 9" key="1">
    <citation type="submission" date="2017-11" db="EMBL/GenBank/DDBJ databases">
        <title>De novo assembly and phasing of dikaryotic genomes from two isolates of Puccinia coronata f. sp. avenae, the causal agent of oat crown rust.</title>
        <authorList>
            <person name="Miller M.E."/>
            <person name="Zhang Y."/>
            <person name="Omidvar V."/>
            <person name="Sperschneider J."/>
            <person name="Schwessinger B."/>
            <person name="Raley C."/>
            <person name="Palmer J.M."/>
            <person name="Garnica D."/>
            <person name="Upadhyaya N."/>
            <person name="Rathjen J."/>
            <person name="Taylor J.M."/>
            <person name="Park R.F."/>
            <person name="Dodds P.N."/>
            <person name="Hirsch C.D."/>
            <person name="Kianian S.F."/>
            <person name="Figueroa M."/>
        </authorList>
    </citation>
    <scope>NUCLEOTIDE SEQUENCE [LARGE SCALE GENOMIC DNA]</scope>
    <source>
        <strain evidence="8">12NC29</strain>
    </source>
</reference>
<evidence type="ECO:0000256" key="2">
    <source>
        <dbReference type="ARBA" id="ARBA00022574"/>
    </source>
</evidence>
<dbReference type="InterPro" id="IPR001680">
    <property type="entry name" value="WD40_rpt"/>
</dbReference>
<keyword evidence="5" id="KW-0804">Transcription</keyword>
<dbReference type="PROSITE" id="PS50294">
    <property type="entry name" value="WD_REPEATS_REGION"/>
    <property type="match status" value="2"/>
</dbReference>
<dbReference type="SUPFAM" id="SSF50978">
    <property type="entry name" value="WD40 repeat-like"/>
    <property type="match status" value="1"/>
</dbReference>
<keyword evidence="4" id="KW-0805">Transcription regulation</keyword>
<accession>A0A2N5S046</accession>
<feature type="repeat" description="WD" evidence="6">
    <location>
        <begin position="256"/>
        <end position="287"/>
    </location>
</feature>
<dbReference type="Gene3D" id="2.130.10.10">
    <property type="entry name" value="YVTN repeat-like/Quinoprotein amine dehydrogenase"/>
    <property type="match status" value="1"/>
</dbReference>
<evidence type="ECO:0000256" key="3">
    <source>
        <dbReference type="ARBA" id="ARBA00022737"/>
    </source>
</evidence>
<organism evidence="8 9">
    <name type="scientific">Puccinia coronata f. sp. avenae</name>
    <dbReference type="NCBI Taxonomy" id="200324"/>
    <lineage>
        <taxon>Eukaryota</taxon>
        <taxon>Fungi</taxon>
        <taxon>Dikarya</taxon>
        <taxon>Basidiomycota</taxon>
        <taxon>Pucciniomycotina</taxon>
        <taxon>Pucciniomycetes</taxon>
        <taxon>Pucciniales</taxon>
        <taxon>Pucciniaceae</taxon>
        <taxon>Puccinia</taxon>
    </lineage>
</organism>
<comment type="similarity">
    <text evidence="1">Belongs to the WD repeat ESC family.</text>
</comment>
<dbReference type="Proteomes" id="UP000235388">
    <property type="component" value="Unassembled WGS sequence"/>
</dbReference>
<protein>
    <submittedName>
        <fullName evidence="8">Uncharacterized protein</fullName>
    </submittedName>
</protein>
<dbReference type="InterPro" id="IPR015943">
    <property type="entry name" value="WD40/YVTN_repeat-like_dom_sf"/>
</dbReference>
<dbReference type="EMBL" id="PGCJ01001298">
    <property type="protein sequence ID" value="PLW06627.1"/>
    <property type="molecule type" value="Genomic_DNA"/>
</dbReference>
<evidence type="ECO:0000313" key="8">
    <source>
        <dbReference type="EMBL" id="PLW06627.1"/>
    </source>
</evidence>
<evidence type="ECO:0000256" key="1">
    <source>
        <dbReference type="ARBA" id="ARBA00008075"/>
    </source>
</evidence>
<evidence type="ECO:0000256" key="4">
    <source>
        <dbReference type="ARBA" id="ARBA00023015"/>
    </source>
</evidence>
<keyword evidence="3" id="KW-0677">Repeat</keyword>
<evidence type="ECO:0000313" key="9">
    <source>
        <dbReference type="Proteomes" id="UP000235388"/>
    </source>
</evidence>
<dbReference type="InterPro" id="IPR036322">
    <property type="entry name" value="WD40_repeat_dom_sf"/>
</dbReference>
<proteinExistence type="inferred from homology"/>
<dbReference type="STRING" id="200324.A0A2N5S046"/>
<dbReference type="Pfam" id="PF00400">
    <property type="entry name" value="WD40"/>
    <property type="match status" value="2"/>
</dbReference>
<dbReference type="AlphaFoldDB" id="A0A2N5S046"/>
<evidence type="ECO:0000256" key="5">
    <source>
        <dbReference type="ARBA" id="ARBA00023163"/>
    </source>
</evidence>
<feature type="compositionally biased region" description="Low complexity" evidence="7">
    <location>
        <begin position="480"/>
        <end position="489"/>
    </location>
</feature>
<sequence>PINACSIERALIHLERRMENASPPCCISQLVIPMYDCPEDETGTCLELEVNGSMSLPTERTPDPSSTWLKVGSMEHIRKEDTTWNDVKFFPFSHLAPALEDMRGTAAICGGNKIWMIKMDPAQDKCHLIHEVIDKSNTVTGGRTEVFHTISWSVDPVSLQPILAAAGIRGVVKIFHGRTATELGMMYGHGGTILALAFSLTHPHILATASVDYTIRIWNTSLLLKPSHTRPDSKSQPLLPNWDNPPGQLVTILAGVGGHTAPVCSLAWHSVHPLLATGGMDNHVKVWYLPMLPGFPANSPLQDTRLPESLQTVDPHPPETSQPAPITSLPIFNSKHVHSHWVDQIIWAGRLTPVIVSKSSIICKQSRHPFASYASEQDLEPATSVCVWQPSILEDMFVDQSGPSEPQEHEANLGGVDFEIEASFKVRKLGLDEERESVEWGLGMCLAQTQLEGSGRLDLALLVANHPDGIAEFPLNSRQSSPPSAAAPAVILHPSSPRKDQPNGEEGQGIFRAIDATPTVLGNKPAFLIRVGQNTAIELWRREFPPRTYQ</sequence>
<evidence type="ECO:0000256" key="7">
    <source>
        <dbReference type="SAM" id="MobiDB-lite"/>
    </source>
</evidence>
<gene>
    <name evidence="8" type="ORF">PCANC_27609</name>
</gene>
<dbReference type="InterPro" id="IPR051243">
    <property type="entry name" value="PcG_WD-repeat"/>
</dbReference>
<keyword evidence="9" id="KW-1185">Reference proteome</keyword>
<keyword evidence="2 6" id="KW-0853">WD repeat</keyword>